<proteinExistence type="predicted"/>
<keyword evidence="4" id="KW-1185">Reference proteome</keyword>
<name>A0ABQ3XV90_9ACTN</name>
<dbReference type="Proteomes" id="UP000609879">
    <property type="component" value="Unassembled WGS sequence"/>
</dbReference>
<dbReference type="CDD" id="cd00093">
    <property type="entry name" value="HTH_XRE"/>
    <property type="match status" value="1"/>
</dbReference>
<organism evidence="3 4">
    <name type="scientific">Paractinoplanes deccanensis</name>
    <dbReference type="NCBI Taxonomy" id="113561"/>
    <lineage>
        <taxon>Bacteria</taxon>
        <taxon>Bacillati</taxon>
        <taxon>Actinomycetota</taxon>
        <taxon>Actinomycetes</taxon>
        <taxon>Micromonosporales</taxon>
        <taxon>Micromonosporaceae</taxon>
        <taxon>Paractinoplanes</taxon>
    </lineage>
</organism>
<protein>
    <recommendedName>
        <fullName evidence="2">HTH cro/C1-type domain-containing protein</fullName>
    </recommendedName>
</protein>
<evidence type="ECO:0000313" key="4">
    <source>
        <dbReference type="Proteomes" id="UP000609879"/>
    </source>
</evidence>
<dbReference type="Gene3D" id="1.10.260.40">
    <property type="entry name" value="lambda repressor-like DNA-binding domains"/>
    <property type="match status" value="1"/>
</dbReference>
<reference evidence="3 4" key="1">
    <citation type="submission" date="2021-01" db="EMBL/GenBank/DDBJ databases">
        <title>Whole genome shotgun sequence of Actinoplanes deccanensis NBRC 13994.</title>
        <authorList>
            <person name="Komaki H."/>
            <person name="Tamura T."/>
        </authorList>
    </citation>
    <scope>NUCLEOTIDE SEQUENCE [LARGE SCALE GENOMIC DNA]</scope>
    <source>
        <strain evidence="3 4">NBRC 13994</strain>
    </source>
</reference>
<gene>
    <name evidence="3" type="ORF">Ade02nite_03060</name>
</gene>
<feature type="compositionally biased region" description="Low complexity" evidence="1">
    <location>
        <begin position="109"/>
        <end position="118"/>
    </location>
</feature>
<evidence type="ECO:0000313" key="3">
    <source>
        <dbReference type="EMBL" id="GID71665.1"/>
    </source>
</evidence>
<comment type="caution">
    <text evidence="3">The sequence shown here is derived from an EMBL/GenBank/DDBJ whole genome shotgun (WGS) entry which is preliminary data.</text>
</comment>
<evidence type="ECO:0000256" key="1">
    <source>
        <dbReference type="SAM" id="MobiDB-lite"/>
    </source>
</evidence>
<dbReference type="PROSITE" id="PS50943">
    <property type="entry name" value="HTH_CROC1"/>
    <property type="match status" value="1"/>
</dbReference>
<sequence>MPRGRGRPSRQIDPASPFAEFAEGLAGLRVAAGLSVSELAERISYSKPAISEAADGWHLPSEELTVAYARACGGSPGEWVAKRNAAASTSGRTPRSREAPAGVGEISEEPPSASAEPATPDSVHTPAELANGLRHLKGARSYRDLARSRGADPGDDDRRFVLAPSTLSDLLLGKTMPSRRTMVAFLRACDVSGHEERAWLAAWERVSTAHLHKPAGAVRVRDARARLLGVHASIEADADGDDLPAYVARDIDEAVRANLNAVSARGGLVVLVGNSATGKTRSLFEAVRAVLPEWWLVHPAEMAALDPLLDAPAPRTVVWLDDLQRYPDQHAVAVRVRRAIAAGFVVAGTLATGDHRAPSSRERRPGPYTTDSAMLSLGHVVDVPDAFTPAERQRAKELSDDDPRLWVAVDTSDTGVTQVLAAGPALIRRWELADDPYSKAVITAALDARLLGAQAPLSLGFLAAAAPGYLSSRERAVAPEDWLRRSVEYATEPVHGVASCLIPLAVGMGDVLGYQAADYLCRHVHATRGDHTYPPELWQALVDHHPGDTARLKASAERHEERRFAIGFYQRSAAADPDAAERLAELLAEQGRARLADLLGEGL</sequence>
<dbReference type="SMART" id="SM00530">
    <property type="entry name" value="HTH_XRE"/>
    <property type="match status" value="2"/>
</dbReference>
<dbReference type="InterPro" id="IPR010982">
    <property type="entry name" value="Lambda_DNA-bd_dom_sf"/>
</dbReference>
<accession>A0ABQ3XV90</accession>
<dbReference type="InterPro" id="IPR001387">
    <property type="entry name" value="Cro/C1-type_HTH"/>
</dbReference>
<dbReference type="RefSeq" id="WP_203759645.1">
    <property type="nucleotide sequence ID" value="NZ_BAAABO010000004.1"/>
</dbReference>
<dbReference type="EMBL" id="BOMI01000003">
    <property type="protein sequence ID" value="GID71665.1"/>
    <property type="molecule type" value="Genomic_DNA"/>
</dbReference>
<dbReference type="Pfam" id="PF13560">
    <property type="entry name" value="HTH_31"/>
    <property type="match status" value="1"/>
</dbReference>
<dbReference type="SUPFAM" id="SSF47413">
    <property type="entry name" value="lambda repressor-like DNA-binding domains"/>
    <property type="match status" value="1"/>
</dbReference>
<evidence type="ECO:0000259" key="2">
    <source>
        <dbReference type="PROSITE" id="PS50943"/>
    </source>
</evidence>
<feature type="region of interest" description="Disordered" evidence="1">
    <location>
        <begin position="84"/>
        <end position="125"/>
    </location>
</feature>
<feature type="domain" description="HTH cro/C1-type" evidence="2">
    <location>
        <begin position="25"/>
        <end position="79"/>
    </location>
</feature>